<sequence length="106" mass="11503">MDDSTLPLAAGGGGLAEAAGENLTCVGTTPFHEKDKISKASNYQHSYCCLPSQDQLAIETRKAGNFQVAIRETRFITILAAVSTNVKVSDVTNENCCYRLPQYFLI</sequence>
<reference evidence="1" key="1">
    <citation type="journal article" date="2021" name="Sci. Rep.">
        <title>Diploid genomic architecture of Nitzschia inconspicua, an elite biomass production diatom.</title>
        <authorList>
            <person name="Oliver A."/>
            <person name="Podell S."/>
            <person name="Pinowska A."/>
            <person name="Traller J.C."/>
            <person name="Smith S.R."/>
            <person name="McClure R."/>
            <person name="Beliaev A."/>
            <person name="Bohutskyi P."/>
            <person name="Hill E.A."/>
            <person name="Rabines A."/>
            <person name="Zheng H."/>
            <person name="Allen L.Z."/>
            <person name="Kuo A."/>
            <person name="Grigoriev I.V."/>
            <person name="Allen A.E."/>
            <person name="Hazlebeck D."/>
            <person name="Allen E.E."/>
        </authorList>
    </citation>
    <scope>NUCLEOTIDE SEQUENCE</scope>
    <source>
        <strain evidence="1">Hildebrandi</strain>
    </source>
</reference>
<organism evidence="1 2">
    <name type="scientific">Nitzschia inconspicua</name>
    <dbReference type="NCBI Taxonomy" id="303405"/>
    <lineage>
        <taxon>Eukaryota</taxon>
        <taxon>Sar</taxon>
        <taxon>Stramenopiles</taxon>
        <taxon>Ochrophyta</taxon>
        <taxon>Bacillariophyta</taxon>
        <taxon>Bacillariophyceae</taxon>
        <taxon>Bacillariophycidae</taxon>
        <taxon>Bacillariales</taxon>
        <taxon>Bacillariaceae</taxon>
        <taxon>Nitzschia</taxon>
    </lineage>
</organism>
<accession>A0A9K3LU40</accession>
<reference evidence="1" key="2">
    <citation type="submission" date="2021-04" db="EMBL/GenBank/DDBJ databases">
        <authorList>
            <person name="Podell S."/>
        </authorList>
    </citation>
    <scope>NUCLEOTIDE SEQUENCE</scope>
    <source>
        <strain evidence="1">Hildebrandi</strain>
    </source>
</reference>
<dbReference type="AlphaFoldDB" id="A0A9K3LU40"/>
<keyword evidence="2" id="KW-1185">Reference proteome</keyword>
<dbReference type="EMBL" id="JAGRRH010000006">
    <property type="protein sequence ID" value="KAG7368573.1"/>
    <property type="molecule type" value="Genomic_DNA"/>
</dbReference>
<comment type="caution">
    <text evidence="1">The sequence shown here is derived from an EMBL/GenBank/DDBJ whole genome shotgun (WGS) entry which is preliminary data.</text>
</comment>
<name>A0A9K3LU40_9STRA</name>
<protein>
    <submittedName>
        <fullName evidence="1">Uncharacterized protein</fullName>
    </submittedName>
</protein>
<evidence type="ECO:0000313" key="1">
    <source>
        <dbReference type="EMBL" id="KAG7368573.1"/>
    </source>
</evidence>
<proteinExistence type="predicted"/>
<gene>
    <name evidence="1" type="ORF">IV203_031316</name>
</gene>
<dbReference type="OrthoDB" id="56671at2759"/>
<dbReference type="Proteomes" id="UP000693970">
    <property type="component" value="Unassembled WGS sequence"/>
</dbReference>
<evidence type="ECO:0000313" key="2">
    <source>
        <dbReference type="Proteomes" id="UP000693970"/>
    </source>
</evidence>